<dbReference type="Pfam" id="PF12329">
    <property type="entry name" value="TMF_DNA_bd"/>
    <property type="match status" value="1"/>
</dbReference>
<feature type="compositionally biased region" description="Polar residues" evidence="5">
    <location>
        <begin position="218"/>
        <end position="237"/>
    </location>
</feature>
<feature type="compositionally biased region" description="Low complexity" evidence="5">
    <location>
        <begin position="16"/>
        <end position="38"/>
    </location>
</feature>
<feature type="compositionally biased region" description="Polar residues" evidence="5">
    <location>
        <begin position="173"/>
        <end position="182"/>
    </location>
</feature>
<reference evidence="7" key="1">
    <citation type="submission" date="2022-07" db="EMBL/GenBank/DDBJ databases">
        <title>Phylogenomic reconstructions and comparative analyses of Kickxellomycotina fungi.</title>
        <authorList>
            <person name="Reynolds N.K."/>
            <person name="Stajich J.E."/>
            <person name="Barry K."/>
            <person name="Grigoriev I.V."/>
            <person name="Crous P."/>
            <person name="Smith M.E."/>
        </authorList>
    </citation>
    <scope>NUCLEOTIDE SEQUENCE</scope>
    <source>
        <strain evidence="7">NRRL 3115</strain>
    </source>
</reference>
<keyword evidence="3 4" id="KW-0175">Coiled coil</keyword>
<evidence type="ECO:0000259" key="6">
    <source>
        <dbReference type="Pfam" id="PF12325"/>
    </source>
</evidence>
<feature type="region of interest" description="Disordered" evidence="5">
    <location>
        <begin position="1"/>
        <end position="46"/>
    </location>
</feature>
<dbReference type="InterPro" id="IPR052602">
    <property type="entry name" value="Growth_transcription_reg"/>
</dbReference>
<dbReference type="Proteomes" id="UP001151518">
    <property type="component" value="Unassembled WGS sequence"/>
</dbReference>
<accession>A0A9W8G6H9</accession>
<dbReference type="GO" id="GO:0005783">
    <property type="term" value="C:endoplasmic reticulum"/>
    <property type="evidence" value="ECO:0007669"/>
    <property type="project" value="TreeGrafter"/>
</dbReference>
<protein>
    <recommendedName>
        <fullName evidence="6">TATA element modulatory factor 1 TATA binding domain-containing protein</fullName>
    </recommendedName>
</protein>
<dbReference type="AlphaFoldDB" id="A0A9W8G6H9"/>
<feature type="region of interest" description="Disordered" evidence="5">
    <location>
        <begin position="704"/>
        <end position="739"/>
    </location>
</feature>
<feature type="region of interest" description="Disordered" evidence="5">
    <location>
        <begin position="72"/>
        <end position="293"/>
    </location>
</feature>
<feature type="compositionally biased region" description="Polar residues" evidence="5">
    <location>
        <begin position="258"/>
        <end position="292"/>
    </location>
</feature>
<evidence type="ECO:0000256" key="3">
    <source>
        <dbReference type="ARBA" id="ARBA00023054"/>
    </source>
</evidence>
<evidence type="ECO:0000256" key="2">
    <source>
        <dbReference type="ARBA" id="ARBA00023034"/>
    </source>
</evidence>
<dbReference type="GO" id="GO:0005794">
    <property type="term" value="C:Golgi apparatus"/>
    <property type="evidence" value="ECO:0007669"/>
    <property type="project" value="UniProtKB-SubCell"/>
</dbReference>
<feature type="coiled-coil region" evidence="4">
    <location>
        <begin position="757"/>
        <end position="850"/>
    </location>
</feature>
<comment type="caution">
    <text evidence="7">The sequence shown here is derived from an EMBL/GenBank/DDBJ whole genome shotgun (WGS) entry which is preliminary data.</text>
</comment>
<proteinExistence type="predicted"/>
<dbReference type="PANTHER" id="PTHR46515:SF1">
    <property type="entry name" value="TATA ELEMENT MODULATORY FACTOR"/>
    <property type="match status" value="1"/>
</dbReference>
<keyword evidence="2" id="KW-0333">Golgi apparatus</keyword>
<feature type="coiled-coil region" evidence="4">
    <location>
        <begin position="340"/>
        <end position="502"/>
    </location>
</feature>
<evidence type="ECO:0000256" key="1">
    <source>
        <dbReference type="ARBA" id="ARBA00004555"/>
    </source>
</evidence>
<dbReference type="Pfam" id="PF12325">
    <property type="entry name" value="TMF_TATA_bd"/>
    <property type="match status" value="1"/>
</dbReference>
<feature type="coiled-coil region" evidence="4">
    <location>
        <begin position="543"/>
        <end position="647"/>
    </location>
</feature>
<dbReference type="InterPro" id="IPR022091">
    <property type="entry name" value="TMF_TATA-bd"/>
</dbReference>
<evidence type="ECO:0000256" key="4">
    <source>
        <dbReference type="SAM" id="Coils"/>
    </source>
</evidence>
<gene>
    <name evidence="7" type="ORF">GGI25_003206</name>
</gene>
<evidence type="ECO:0000313" key="8">
    <source>
        <dbReference type="Proteomes" id="UP001151518"/>
    </source>
</evidence>
<feature type="domain" description="TATA element modulatory factor 1 TATA binding" evidence="6">
    <location>
        <begin position="755"/>
        <end position="851"/>
    </location>
</feature>
<evidence type="ECO:0000313" key="7">
    <source>
        <dbReference type="EMBL" id="KAJ2677451.1"/>
    </source>
</evidence>
<organism evidence="7 8">
    <name type="scientific">Coemansia spiralis</name>
    <dbReference type="NCBI Taxonomy" id="417178"/>
    <lineage>
        <taxon>Eukaryota</taxon>
        <taxon>Fungi</taxon>
        <taxon>Fungi incertae sedis</taxon>
        <taxon>Zoopagomycota</taxon>
        <taxon>Kickxellomycotina</taxon>
        <taxon>Kickxellomycetes</taxon>
        <taxon>Kickxellales</taxon>
        <taxon>Kickxellaceae</taxon>
        <taxon>Coemansia</taxon>
    </lineage>
</organism>
<feature type="compositionally biased region" description="Low complexity" evidence="5">
    <location>
        <begin position="713"/>
        <end position="722"/>
    </location>
</feature>
<dbReference type="InterPro" id="IPR022092">
    <property type="entry name" value="TMF_DNA-bd"/>
</dbReference>
<name>A0A9W8G6H9_9FUNG</name>
<evidence type="ECO:0000256" key="5">
    <source>
        <dbReference type="SAM" id="MobiDB-lite"/>
    </source>
</evidence>
<feature type="compositionally biased region" description="Polar residues" evidence="5">
    <location>
        <begin position="141"/>
        <end position="163"/>
    </location>
</feature>
<dbReference type="PANTHER" id="PTHR46515">
    <property type="entry name" value="TATA ELEMENT MODULATORY FACTOR TMF1"/>
    <property type="match status" value="1"/>
</dbReference>
<sequence length="854" mass="92690">MNSLFGGVPLGAGKQTSNSGSDTNNNTTTTNNGNGKNTPSATGGGLGGWGSMFKNALNQVETHLDRYLELPNEPGAVSGAASVRTRQLSHSRSMRSLRQPPDSRSARPAGSPNTPKDDDAGASRPHSRIAQSGDTAADSDSALSPTASLNAKLSHPFTSQMSRSVDDARVRSHSAQKQAETTQGDDIDSNLLDAFGIDLDDGQKPPPQDIVKMGAKQSIESPQKPTSSSTHGASSLTKGVDEDRNINDASGESEETAQADQTQIATNGAATLNTDTSMTKQTPATAAQSSVDNPYIQEELRKLREAQIPGSPEKMRAVIEQYSQRIEALLLEGQQWSAKELRLSNVIKKLRADNKNYERAAGSVQKKLDAAVSRNDDLNEKLKRASLTDRSTTDNIKALKNRLQAADTQRRTLERDLDSLTSARNTLSTALSAAESEAGSLRNELATTKAQYGQELQKAKEEARKEAAMRITNSKAEAGASQQRLQAQLDELQQRLMVVEEETRDREVSLLTQIRTLQAQLRSTELQNSDRGDEIQQHTLPLIQQLEELRMRQTEQRHEWTKKENGLSARARDLVREINDLKTQLDARAAELAEARDNIATEAKGAVSARQESDRLRQQLQAEIKIRSDMKRQLEDAHGNVRRLTTKLDELASLRSTALGTAAPESTAMAYASAELPTAGTSSMSPPSRLATEPVIAERGAPAASLANRHGRNISVSSVSSNDSRHRRSSAADSTGTVGVAAVPSTSDSAAATHAATKKLSAQVTSLKAQLQTALKQKNEFSRNLVELSLELEKARTDGTQLQGAAKELEELKRRHETALEMLGEKTEQVMELQADISEIKEAYKEQIQSLLRK</sequence>
<comment type="subcellular location">
    <subcellularLocation>
        <location evidence="1">Golgi apparatus</location>
    </subcellularLocation>
</comment>
<dbReference type="EMBL" id="JANBTW010000033">
    <property type="protein sequence ID" value="KAJ2677451.1"/>
    <property type="molecule type" value="Genomic_DNA"/>
</dbReference>
<dbReference type="OrthoDB" id="74178at2759"/>